<evidence type="ECO:0000256" key="7">
    <source>
        <dbReference type="SAM" id="Phobius"/>
    </source>
</evidence>
<name>A0A645FYC9_9ZZZZ</name>
<dbReference type="InterPro" id="IPR006741">
    <property type="entry name" value="AgrB"/>
</dbReference>
<keyword evidence="5 7" id="KW-1133">Transmembrane helix</keyword>
<proteinExistence type="predicted"/>
<feature type="transmembrane region" description="Helical" evidence="7">
    <location>
        <begin position="124"/>
        <end position="143"/>
    </location>
</feature>
<dbReference type="GO" id="GO:0008233">
    <property type="term" value="F:peptidase activity"/>
    <property type="evidence" value="ECO:0007669"/>
    <property type="project" value="UniProtKB-KW"/>
</dbReference>
<feature type="transmembrane region" description="Helical" evidence="7">
    <location>
        <begin position="6"/>
        <end position="30"/>
    </location>
</feature>
<keyword evidence="3 7" id="KW-0812">Transmembrane</keyword>
<evidence type="ECO:0000256" key="1">
    <source>
        <dbReference type="ARBA" id="ARBA00022475"/>
    </source>
</evidence>
<dbReference type="GO" id="GO:0016020">
    <property type="term" value="C:membrane"/>
    <property type="evidence" value="ECO:0007669"/>
    <property type="project" value="InterPro"/>
</dbReference>
<dbReference type="AlphaFoldDB" id="A0A645FYC9"/>
<dbReference type="GO" id="GO:0006508">
    <property type="term" value="P:proteolysis"/>
    <property type="evidence" value="ECO:0007669"/>
    <property type="project" value="UniProtKB-KW"/>
</dbReference>
<keyword evidence="2" id="KW-0645">Protease</keyword>
<sequence>MLTTIAIGFLFKMVWQSILFMVVYIPLRSFAGGYHAKTQSRCYFLSIVLTASVLLAIKLIPGTNFNVIGLALTAGIIIYALAPVEDANKPLDETEAAVYKKWTRVISAVELCTMLLMMALGVNGVSLCISASMSALSIMLVIGKVKNS</sequence>
<comment type="caution">
    <text evidence="8">The sequence shown here is derived from an EMBL/GenBank/DDBJ whole genome shotgun (WGS) entry which is preliminary data.</text>
</comment>
<organism evidence="8">
    <name type="scientific">bioreactor metagenome</name>
    <dbReference type="NCBI Taxonomy" id="1076179"/>
    <lineage>
        <taxon>unclassified sequences</taxon>
        <taxon>metagenomes</taxon>
        <taxon>ecological metagenomes</taxon>
    </lineage>
</organism>
<evidence type="ECO:0000313" key="8">
    <source>
        <dbReference type="EMBL" id="MPN18906.1"/>
    </source>
</evidence>
<dbReference type="EC" id="3.4.-.-" evidence="8"/>
<keyword evidence="6 7" id="KW-0472">Membrane</keyword>
<dbReference type="Pfam" id="PF04647">
    <property type="entry name" value="AgrB"/>
    <property type="match status" value="1"/>
</dbReference>
<keyword evidence="1" id="KW-1003">Cell membrane</keyword>
<evidence type="ECO:0000256" key="5">
    <source>
        <dbReference type="ARBA" id="ARBA00022989"/>
    </source>
</evidence>
<accession>A0A645FYC9</accession>
<reference evidence="8" key="1">
    <citation type="submission" date="2019-08" db="EMBL/GenBank/DDBJ databases">
        <authorList>
            <person name="Kucharzyk K."/>
            <person name="Murdoch R.W."/>
            <person name="Higgins S."/>
            <person name="Loffler F."/>
        </authorList>
    </citation>
    <scope>NUCLEOTIDE SEQUENCE</scope>
</reference>
<evidence type="ECO:0000256" key="4">
    <source>
        <dbReference type="ARBA" id="ARBA00022801"/>
    </source>
</evidence>
<gene>
    <name evidence="8" type="primary">agrB_15</name>
    <name evidence="8" type="ORF">SDC9_166271</name>
</gene>
<dbReference type="GO" id="GO:0009372">
    <property type="term" value="P:quorum sensing"/>
    <property type="evidence" value="ECO:0007669"/>
    <property type="project" value="InterPro"/>
</dbReference>
<evidence type="ECO:0000256" key="3">
    <source>
        <dbReference type="ARBA" id="ARBA00022692"/>
    </source>
</evidence>
<feature type="transmembrane region" description="Helical" evidence="7">
    <location>
        <begin position="65"/>
        <end position="82"/>
    </location>
</feature>
<evidence type="ECO:0000256" key="2">
    <source>
        <dbReference type="ARBA" id="ARBA00022670"/>
    </source>
</evidence>
<dbReference type="EMBL" id="VSSQ01066338">
    <property type="protein sequence ID" value="MPN18906.1"/>
    <property type="molecule type" value="Genomic_DNA"/>
</dbReference>
<evidence type="ECO:0000256" key="6">
    <source>
        <dbReference type="ARBA" id="ARBA00023136"/>
    </source>
</evidence>
<keyword evidence="4 8" id="KW-0378">Hydrolase</keyword>
<protein>
    <submittedName>
        <fullName evidence="8">Accessory gene regulator protein B</fullName>
        <ecNumber evidence="8">3.4.-.-</ecNumber>
    </submittedName>
</protein>
<feature type="transmembrane region" description="Helical" evidence="7">
    <location>
        <begin position="42"/>
        <end position="59"/>
    </location>
</feature>